<proteinExistence type="predicted"/>
<name>A0ABM8GM31_9MICO</name>
<organism evidence="1 2">
    <name type="scientific">Frondihabitans sucicola</name>
    <dbReference type="NCBI Taxonomy" id="1268041"/>
    <lineage>
        <taxon>Bacteria</taxon>
        <taxon>Bacillati</taxon>
        <taxon>Actinomycetota</taxon>
        <taxon>Actinomycetes</taxon>
        <taxon>Micrococcales</taxon>
        <taxon>Microbacteriaceae</taxon>
        <taxon>Frondihabitans</taxon>
    </lineage>
</organism>
<sequence>MTESRSDGTMWHFSQSVHADEAQGHFSELLRNVASTVDELGNVQVYDMTFKHEITTDDEYLTVTIYYDKIDAPNLSVIRTDRFRTEPNT</sequence>
<dbReference type="EMBL" id="AP027732">
    <property type="protein sequence ID" value="BDZ49428.1"/>
    <property type="molecule type" value="Genomic_DNA"/>
</dbReference>
<dbReference type="Proteomes" id="UP001321486">
    <property type="component" value="Chromosome"/>
</dbReference>
<evidence type="ECO:0000313" key="2">
    <source>
        <dbReference type="Proteomes" id="UP001321486"/>
    </source>
</evidence>
<reference evidence="2" key="1">
    <citation type="journal article" date="2019" name="Int. J. Syst. Evol. Microbiol.">
        <title>The Global Catalogue of Microorganisms (GCM) 10K type strain sequencing project: providing services to taxonomists for standard genome sequencing and annotation.</title>
        <authorList>
            <consortium name="The Broad Institute Genomics Platform"/>
            <consortium name="The Broad Institute Genome Sequencing Center for Infectious Disease"/>
            <person name="Wu L."/>
            <person name="Ma J."/>
        </authorList>
    </citation>
    <scope>NUCLEOTIDE SEQUENCE [LARGE SCALE GENOMIC DNA]</scope>
    <source>
        <strain evidence="2">NBRC 108728</strain>
    </source>
</reference>
<protein>
    <submittedName>
        <fullName evidence="1">Uncharacterized protein</fullName>
    </submittedName>
</protein>
<keyword evidence="2" id="KW-1185">Reference proteome</keyword>
<gene>
    <name evidence="1" type="ORF">GCM10025867_16690</name>
</gene>
<evidence type="ECO:0000313" key="1">
    <source>
        <dbReference type="EMBL" id="BDZ49428.1"/>
    </source>
</evidence>
<accession>A0ABM8GM31</accession>
<dbReference type="RefSeq" id="WP_286346224.1">
    <property type="nucleotide sequence ID" value="NZ_AP027732.1"/>
</dbReference>